<dbReference type="WBParaSite" id="NBR_0000321401-mRNA-1">
    <property type="protein sequence ID" value="NBR_0000321401-mRNA-1"/>
    <property type="gene ID" value="NBR_0000321401"/>
</dbReference>
<evidence type="ECO:0000313" key="3">
    <source>
        <dbReference type="WBParaSite" id="NBR_0000321401-mRNA-1"/>
    </source>
</evidence>
<sequence>MPMTQEELYQDQLNRKVLIDWVRITGLEVQRRTNYDSILQDLAERILGYPKDLPRAFSWPTMAGETKTGPAIRARMSYDFWKYFMKQGRRRLFEYNRANNTEIRLMKEQTKPVQNLEKLGLYIRKTIRDAYQKSNLTGEDIVITKGKIKIGSSEPMRPTTAAVKLNICMKKWQGDPLESMLSVQEMDAIKKGQLVYGSMKLNGINIPTSEKEVSPMEESCNIHI</sequence>
<gene>
    <name evidence="1" type="ORF">NBR_LOCUS3215</name>
</gene>
<dbReference type="AlphaFoldDB" id="A0A0N4XL12"/>
<keyword evidence="2" id="KW-1185">Reference proteome</keyword>
<evidence type="ECO:0000313" key="2">
    <source>
        <dbReference type="Proteomes" id="UP000271162"/>
    </source>
</evidence>
<reference evidence="3" key="1">
    <citation type="submission" date="2017-02" db="UniProtKB">
        <authorList>
            <consortium name="WormBaseParasite"/>
        </authorList>
    </citation>
    <scope>IDENTIFICATION</scope>
</reference>
<name>A0A0N4XL12_NIPBR</name>
<dbReference type="Proteomes" id="UP000271162">
    <property type="component" value="Unassembled WGS sequence"/>
</dbReference>
<protein>
    <submittedName>
        <fullName evidence="3">AFP-like domain-containing protein</fullName>
    </submittedName>
</protein>
<organism evidence="3">
    <name type="scientific">Nippostrongylus brasiliensis</name>
    <name type="common">Rat hookworm</name>
    <dbReference type="NCBI Taxonomy" id="27835"/>
    <lineage>
        <taxon>Eukaryota</taxon>
        <taxon>Metazoa</taxon>
        <taxon>Ecdysozoa</taxon>
        <taxon>Nematoda</taxon>
        <taxon>Chromadorea</taxon>
        <taxon>Rhabditida</taxon>
        <taxon>Rhabditina</taxon>
        <taxon>Rhabditomorpha</taxon>
        <taxon>Strongyloidea</taxon>
        <taxon>Heligmosomidae</taxon>
        <taxon>Nippostrongylus</taxon>
    </lineage>
</organism>
<proteinExistence type="predicted"/>
<accession>A0A0N4XL12</accession>
<dbReference type="EMBL" id="UYSL01004592">
    <property type="protein sequence ID" value="VDL66804.1"/>
    <property type="molecule type" value="Genomic_DNA"/>
</dbReference>
<reference evidence="1 2" key="2">
    <citation type="submission" date="2018-11" db="EMBL/GenBank/DDBJ databases">
        <authorList>
            <consortium name="Pathogen Informatics"/>
        </authorList>
    </citation>
    <scope>NUCLEOTIDE SEQUENCE [LARGE SCALE GENOMIC DNA]</scope>
</reference>
<evidence type="ECO:0000313" key="1">
    <source>
        <dbReference type="EMBL" id="VDL66804.1"/>
    </source>
</evidence>